<keyword evidence="1" id="KW-0238">DNA-binding</keyword>
<organism evidence="3 4">
    <name type="scientific">Tangfeifania diversioriginum</name>
    <dbReference type="NCBI Taxonomy" id="1168035"/>
    <lineage>
        <taxon>Bacteria</taxon>
        <taxon>Pseudomonadati</taxon>
        <taxon>Bacteroidota</taxon>
        <taxon>Bacteroidia</taxon>
        <taxon>Marinilabiliales</taxon>
        <taxon>Prolixibacteraceae</taxon>
        <taxon>Tangfeifania</taxon>
    </lineage>
</organism>
<dbReference type="PROSITE" id="PS50943">
    <property type="entry name" value="HTH_CROC1"/>
    <property type="match status" value="1"/>
</dbReference>
<dbReference type="GO" id="GO:0005829">
    <property type="term" value="C:cytosol"/>
    <property type="evidence" value="ECO:0007669"/>
    <property type="project" value="TreeGrafter"/>
</dbReference>
<gene>
    <name evidence="3" type="ORF">SAMN05444280_11579</name>
</gene>
<dbReference type="STRING" id="1168035.SAMN05444280_11579"/>
<dbReference type="PANTHER" id="PTHR46797:SF1">
    <property type="entry name" value="METHYLPHOSPHONATE SYNTHASE"/>
    <property type="match status" value="1"/>
</dbReference>
<dbReference type="CDD" id="cd02209">
    <property type="entry name" value="cupin_XRE_C"/>
    <property type="match status" value="1"/>
</dbReference>
<dbReference type="GO" id="GO:0003677">
    <property type="term" value="F:DNA binding"/>
    <property type="evidence" value="ECO:0007669"/>
    <property type="project" value="UniProtKB-KW"/>
</dbReference>
<name>A0A1M6I3Y7_9BACT</name>
<evidence type="ECO:0000313" key="4">
    <source>
        <dbReference type="Proteomes" id="UP000184050"/>
    </source>
</evidence>
<sequence length="183" mass="20820">MKRLGERIKRKRENLHLRLNELAKKVGISASAMSQIEKAKAFPSIVTLKSIADNLYTTVGELIGENETLTNNPLVKFSEKSFVEKNKSGASLFLLSKHENGKQMETFLVEFEEGADSKDIMKNHPGQEFCFVLNGEIEFTVDDKTYLLEKNDSFYFNSARYHSARNVSQTKAQIIWIVTPPEI</sequence>
<dbReference type="InterPro" id="IPR013096">
    <property type="entry name" value="Cupin_2"/>
</dbReference>
<dbReference type="Pfam" id="PF01381">
    <property type="entry name" value="HTH_3"/>
    <property type="match status" value="1"/>
</dbReference>
<dbReference type="Proteomes" id="UP000184050">
    <property type="component" value="Unassembled WGS sequence"/>
</dbReference>
<dbReference type="OrthoDB" id="34624at2"/>
<dbReference type="RefSeq" id="WP_073169314.1">
    <property type="nucleotide sequence ID" value="NZ_FQZE01000015.1"/>
</dbReference>
<proteinExistence type="predicted"/>
<dbReference type="EMBL" id="FQZE01000015">
    <property type="protein sequence ID" value="SHJ29171.1"/>
    <property type="molecule type" value="Genomic_DNA"/>
</dbReference>
<evidence type="ECO:0000313" key="3">
    <source>
        <dbReference type="EMBL" id="SHJ29171.1"/>
    </source>
</evidence>
<dbReference type="InterPro" id="IPR050807">
    <property type="entry name" value="TransReg_Diox_bact_type"/>
</dbReference>
<dbReference type="GO" id="GO:0003700">
    <property type="term" value="F:DNA-binding transcription factor activity"/>
    <property type="evidence" value="ECO:0007669"/>
    <property type="project" value="TreeGrafter"/>
</dbReference>
<dbReference type="SMART" id="SM00530">
    <property type="entry name" value="HTH_XRE"/>
    <property type="match status" value="1"/>
</dbReference>
<accession>A0A1M6I3Y7</accession>
<dbReference type="SUPFAM" id="SSF47413">
    <property type="entry name" value="lambda repressor-like DNA-binding domains"/>
    <property type="match status" value="1"/>
</dbReference>
<feature type="domain" description="HTH cro/C1-type" evidence="2">
    <location>
        <begin position="8"/>
        <end position="62"/>
    </location>
</feature>
<dbReference type="PANTHER" id="PTHR46797">
    <property type="entry name" value="HTH-TYPE TRANSCRIPTIONAL REGULATOR"/>
    <property type="match status" value="1"/>
</dbReference>
<dbReference type="Gene3D" id="1.10.260.40">
    <property type="entry name" value="lambda repressor-like DNA-binding domains"/>
    <property type="match status" value="1"/>
</dbReference>
<dbReference type="InterPro" id="IPR010982">
    <property type="entry name" value="Lambda_DNA-bd_dom_sf"/>
</dbReference>
<evidence type="ECO:0000256" key="1">
    <source>
        <dbReference type="ARBA" id="ARBA00023125"/>
    </source>
</evidence>
<dbReference type="InterPro" id="IPR014710">
    <property type="entry name" value="RmlC-like_jellyroll"/>
</dbReference>
<dbReference type="SUPFAM" id="SSF51182">
    <property type="entry name" value="RmlC-like cupins"/>
    <property type="match status" value="1"/>
</dbReference>
<protein>
    <submittedName>
        <fullName evidence="3">Transcriptional regulator, XRE family with cupin sensor</fullName>
    </submittedName>
</protein>
<reference evidence="3 4" key="1">
    <citation type="submission" date="2016-11" db="EMBL/GenBank/DDBJ databases">
        <authorList>
            <person name="Jaros S."/>
            <person name="Januszkiewicz K."/>
            <person name="Wedrychowicz H."/>
        </authorList>
    </citation>
    <scope>NUCLEOTIDE SEQUENCE [LARGE SCALE GENOMIC DNA]</scope>
    <source>
        <strain evidence="3 4">DSM 27063</strain>
    </source>
</reference>
<dbReference type="Pfam" id="PF07883">
    <property type="entry name" value="Cupin_2"/>
    <property type="match status" value="1"/>
</dbReference>
<keyword evidence="4" id="KW-1185">Reference proteome</keyword>
<dbReference type="CDD" id="cd00093">
    <property type="entry name" value="HTH_XRE"/>
    <property type="match status" value="1"/>
</dbReference>
<dbReference type="InterPro" id="IPR001387">
    <property type="entry name" value="Cro/C1-type_HTH"/>
</dbReference>
<evidence type="ECO:0000259" key="2">
    <source>
        <dbReference type="PROSITE" id="PS50943"/>
    </source>
</evidence>
<dbReference type="AlphaFoldDB" id="A0A1M6I3Y7"/>
<dbReference type="Gene3D" id="2.60.120.10">
    <property type="entry name" value="Jelly Rolls"/>
    <property type="match status" value="1"/>
</dbReference>
<dbReference type="InterPro" id="IPR011051">
    <property type="entry name" value="RmlC_Cupin_sf"/>
</dbReference>